<evidence type="ECO:0000256" key="2">
    <source>
        <dbReference type="ARBA" id="ARBA00022723"/>
    </source>
</evidence>
<dbReference type="EMBL" id="SJPW01000005">
    <property type="protein sequence ID" value="TWU51001.1"/>
    <property type="molecule type" value="Genomic_DNA"/>
</dbReference>
<reference evidence="6 7" key="1">
    <citation type="submission" date="2019-02" db="EMBL/GenBank/DDBJ databases">
        <title>Deep-cultivation of Planctomycetes and their phenomic and genomic characterization uncovers novel biology.</title>
        <authorList>
            <person name="Wiegand S."/>
            <person name="Jogler M."/>
            <person name="Boedeker C."/>
            <person name="Pinto D."/>
            <person name="Vollmers J."/>
            <person name="Rivas-Marin E."/>
            <person name="Kohn T."/>
            <person name="Peeters S.H."/>
            <person name="Heuer A."/>
            <person name="Rast P."/>
            <person name="Oberbeckmann S."/>
            <person name="Bunk B."/>
            <person name="Jeske O."/>
            <person name="Meyerdierks A."/>
            <person name="Storesund J.E."/>
            <person name="Kallscheuer N."/>
            <person name="Luecker S."/>
            <person name="Lage O.M."/>
            <person name="Pohl T."/>
            <person name="Merkel B.J."/>
            <person name="Hornburger P."/>
            <person name="Mueller R.-W."/>
            <person name="Bruemmer F."/>
            <person name="Labrenz M."/>
            <person name="Spormann A.M."/>
            <person name="Op Den Camp H."/>
            <person name="Overmann J."/>
            <person name="Amann R."/>
            <person name="Jetten M.S.M."/>
            <person name="Mascher T."/>
            <person name="Medema M.H."/>
            <person name="Devos D.P."/>
            <person name="Kaster A.-K."/>
            <person name="Ovreas L."/>
            <person name="Rohde M."/>
            <person name="Galperin M.Y."/>
            <person name="Jogler C."/>
        </authorList>
    </citation>
    <scope>NUCLEOTIDE SEQUENCE [LARGE SCALE GENOMIC DNA]</scope>
    <source>
        <strain evidence="6 7">Poly51</strain>
    </source>
</reference>
<comment type="caution">
    <text evidence="6">The sequence shown here is derived from an EMBL/GenBank/DDBJ whole genome shotgun (WGS) entry which is preliminary data.</text>
</comment>
<dbReference type="SUPFAM" id="SSF53649">
    <property type="entry name" value="Alkaline phosphatase-like"/>
    <property type="match status" value="1"/>
</dbReference>
<keyword evidence="3 6" id="KW-0378">Hydrolase</keyword>
<dbReference type="InterPro" id="IPR050738">
    <property type="entry name" value="Sulfatase"/>
</dbReference>
<feature type="domain" description="Sulfatase N-terminal" evidence="5">
    <location>
        <begin position="36"/>
        <end position="385"/>
    </location>
</feature>
<keyword evidence="7" id="KW-1185">Reference proteome</keyword>
<sequence length="511" mass="56727">MKTTALNFRTVLLVGIVFIFATRFVSGENPSSANQPNIVLIFCDDLGYADVGFNAALFGVDTDVVTPAIDKVARAGTIFKQAYVAHPFCGPSRMGLLSGRMPHCYGGQKNLPDVAKNLEDYNSKGIPESETLISNVLRDAGYATGCIGKWHMGSSKPSHPNTRGFDEFFGFVGGGHIYFPSVTDKVEPKINDYQYFLERNGETYRSPEDAYLTDMLSDEAVQFVSANAAKQKPFFLYLAYNAPHSPLQGKTEDLQHLYPDHKPLDPGNGVDYRDYDKRQNYVAMMYAVDRGVAKLVDALNDPNADSDTVDSIMDNTLIVFLSDNGGKIAQGAINAPLQDDKGSAHEGGIRVPMFMHWPTKVPAATVFDHPVHALDLYPTFAALSGASVPADKVLDGKNIWYDFLVGKDAHADDTMYWLRHHGGGNEVAIRRGNLKAYRKNFAVWKVFDVTADVDESDNIASSNRETLDRMISDGLEWSKTLQDPQWHDTDTGRQSWIDNKMPRYSETFQSR</sequence>
<protein>
    <submittedName>
        <fullName evidence="6">Arylsulfatase</fullName>
        <ecNumber evidence="6">3.1.6.1</ecNumber>
    </submittedName>
</protein>
<evidence type="ECO:0000256" key="1">
    <source>
        <dbReference type="ARBA" id="ARBA00008779"/>
    </source>
</evidence>
<dbReference type="PROSITE" id="PS00149">
    <property type="entry name" value="SULFATASE_2"/>
    <property type="match status" value="1"/>
</dbReference>
<dbReference type="EC" id="3.1.6.1" evidence="6"/>
<dbReference type="OrthoDB" id="9783154at2"/>
<organism evidence="6 7">
    <name type="scientific">Rubripirellula tenax</name>
    <dbReference type="NCBI Taxonomy" id="2528015"/>
    <lineage>
        <taxon>Bacteria</taxon>
        <taxon>Pseudomonadati</taxon>
        <taxon>Planctomycetota</taxon>
        <taxon>Planctomycetia</taxon>
        <taxon>Pirellulales</taxon>
        <taxon>Pirellulaceae</taxon>
        <taxon>Rubripirellula</taxon>
    </lineage>
</organism>
<dbReference type="InterPro" id="IPR024607">
    <property type="entry name" value="Sulfatase_CS"/>
</dbReference>
<gene>
    <name evidence="6" type="primary">atsA_75</name>
    <name evidence="6" type="ORF">Poly51_42940</name>
</gene>
<dbReference type="GO" id="GO:0046872">
    <property type="term" value="F:metal ion binding"/>
    <property type="evidence" value="ECO:0007669"/>
    <property type="project" value="UniProtKB-KW"/>
</dbReference>
<dbReference type="AlphaFoldDB" id="A0A5C6EUJ0"/>
<evidence type="ECO:0000256" key="3">
    <source>
        <dbReference type="ARBA" id="ARBA00022801"/>
    </source>
</evidence>
<dbReference type="PANTHER" id="PTHR42693:SF53">
    <property type="entry name" value="ENDO-4-O-SULFATASE"/>
    <property type="match status" value="1"/>
</dbReference>
<dbReference type="Gene3D" id="3.40.720.10">
    <property type="entry name" value="Alkaline Phosphatase, subunit A"/>
    <property type="match status" value="1"/>
</dbReference>
<evidence type="ECO:0000313" key="6">
    <source>
        <dbReference type="EMBL" id="TWU51001.1"/>
    </source>
</evidence>
<dbReference type="InterPro" id="IPR000917">
    <property type="entry name" value="Sulfatase_N"/>
</dbReference>
<keyword evidence="2" id="KW-0479">Metal-binding</keyword>
<comment type="similarity">
    <text evidence="1">Belongs to the sulfatase family.</text>
</comment>
<dbReference type="Proteomes" id="UP000318288">
    <property type="component" value="Unassembled WGS sequence"/>
</dbReference>
<proteinExistence type="inferred from homology"/>
<dbReference type="InterPro" id="IPR017850">
    <property type="entry name" value="Alkaline_phosphatase_core_sf"/>
</dbReference>
<evidence type="ECO:0000256" key="4">
    <source>
        <dbReference type="ARBA" id="ARBA00022837"/>
    </source>
</evidence>
<evidence type="ECO:0000259" key="5">
    <source>
        <dbReference type="Pfam" id="PF00884"/>
    </source>
</evidence>
<keyword evidence="4" id="KW-0106">Calcium</keyword>
<dbReference type="PANTHER" id="PTHR42693">
    <property type="entry name" value="ARYLSULFATASE FAMILY MEMBER"/>
    <property type="match status" value="1"/>
</dbReference>
<name>A0A5C6EUJ0_9BACT</name>
<dbReference type="GO" id="GO:0004065">
    <property type="term" value="F:arylsulfatase activity"/>
    <property type="evidence" value="ECO:0007669"/>
    <property type="project" value="UniProtKB-EC"/>
</dbReference>
<dbReference type="RefSeq" id="WP_146459660.1">
    <property type="nucleotide sequence ID" value="NZ_SJPW01000005.1"/>
</dbReference>
<dbReference type="Pfam" id="PF00884">
    <property type="entry name" value="Sulfatase"/>
    <property type="match status" value="1"/>
</dbReference>
<evidence type="ECO:0000313" key="7">
    <source>
        <dbReference type="Proteomes" id="UP000318288"/>
    </source>
</evidence>
<accession>A0A5C6EUJ0</accession>